<dbReference type="Pfam" id="PF01022">
    <property type="entry name" value="HTH_5"/>
    <property type="match status" value="1"/>
</dbReference>
<dbReference type="EMBL" id="QNVH01000076">
    <property type="protein sequence ID" value="TDA37455.1"/>
    <property type="molecule type" value="Genomic_DNA"/>
</dbReference>
<dbReference type="GO" id="GO:0003700">
    <property type="term" value="F:DNA-binding transcription factor activity"/>
    <property type="evidence" value="ECO:0007669"/>
    <property type="project" value="InterPro"/>
</dbReference>
<sequence length="570" mass="65334">MRESKLKILKLLMDRPMKIKELASELELSYSRAAAIVRELIKEKYCERQRGKVVLTASLKTGLLRYLAHQYNISSLLGGASENLLLALSESPDIKEIQKRTGLAQSTIHKTIRKLMAIGAVRKVGEHYILAEDERLREFLRVVEFERRLSAVETDATLLYSGNGVVLKRVSAGRKVKGSKTAFSLFPMYGIEYFSPYEYYFEPEKKISMEECFVHALMVAENKSECTMCAIFYLRNRDKMDLAKVKKLANRYGIISLFLDLQNYVKGLLPNGGEKFLPWDEFKEKASIYGIQLTLPPGYEKIITLLYKIGENLDEPIRAYLFGGANLLIRGLKNATKDLDIFVEDENTLYRLRDVLVGMGFKPMADYEITSEDRRLNPSMILTAPGLPRVDIFTRTACGALVLMDDMKESSERRVFGKLELHLLSLEDVFLLKSITEREGDLEDMGSIVRRAGLDWNLVLKRFLEEEALVRRHFCFIILDNLEILQRREGITIPIHKHILRHCIDVGILQSVSKGAKTIRDIRKELEFPEFAIRNRVARLVKKGMLSKQGDKRRFILSVTSAGKKVLFEE</sequence>
<comment type="caution">
    <text evidence="2">The sequence shown here is derived from an EMBL/GenBank/DDBJ whole genome shotgun (WGS) entry which is preliminary data.</text>
</comment>
<dbReference type="InterPro" id="IPR043519">
    <property type="entry name" value="NT_sf"/>
</dbReference>
<protein>
    <recommendedName>
        <fullName evidence="1">HTH arsR-type domain-containing protein</fullName>
    </recommendedName>
</protein>
<evidence type="ECO:0000259" key="1">
    <source>
        <dbReference type="Pfam" id="PF01022"/>
    </source>
</evidence>
<gene>
    <name evidence="2" type="ORF">DSO08_05870</name>
</gene>
<reference evidence="2 3" key="1">
    <citation type="journal article" date="2019" name="Nat. Microbiol.">
        <title>Expanding anaerobic alkane metabolism in the domain of Archaea.</title>
        <authorList>
            <person name="Wang Y."/>
            <person name="Wegener G."/>
            <person name="Hou J."/>
            <person name="Wang F."/>
            <person name="Xiao X."/>
        </authorList>
    </citation>
    <scope>NUCLEOTIDE SEQUENCE [LARGE SCALE GENOMIC DNA]</scope>
    <source>
        <strain evidence="2">WYZ-LMO10</strain>
    </source>
</reference>
<dbReference type="Gene3D" id="1.10.10.10">
    <property type="entry name" value="Winged helix-like DNA-binding domain superfamily/Winged helix DNA-binding domain"/>
    <property type="match status" value="2"/>
</dbReference>
<dbReference type="InterPro" id="IPR036390">
    <property type="entry name" value="WH_DNA-bd_sf"/>
</dbReference>
<dbReference type="InterPro" id="IPR001845">
    <property type="entry name" value="HTH_ArsR_DNA-bd_dom"/>
</dbReference>
<organism evidence="2 3">
    <name type="scientific">Thermoproteota archaeon</name>
    <dbReference type="NCBI Taxonomy" id="2056631"/>
    <lineage>
        <taxon>Archaea</taxon>
        <taxon>Thermoproteota</taxon>
    </lineage>
</organism>
<dbReference type="CDD" id="cd00090">
    <property type="entry name" value="HTH_ARSR"/>
    <property type="match status" value="1"/>
</dbReference>
<name>A0A523B958_9CREN</name>
<proteinExistence type="predicted"/>
<dbReference type="InterPro" id="IPR036388">
    <property type="entry name" value="WH-like_DNA-bd_sf"/>
</dbReference>
<dbReference type="InterPro" id="IPR011991">
    <property type="entry name" value="ArsR-like_HTH"/>
</dbReference>
<evidence type="ECO:0000313" key="2">
    <source>
        <dbReference type="EMBL" id="TDA37455.1"/>
    </source>
</evidence>
<dbReference type="SUPFAM" id="SSF81301">
    <property type="entry name" value="Nucleotidyltransferase"/>
    <property type="match status" value="1"/>
</dbReference>
<dbReference type="AlphaFoldDB" id="A0A523B958"/>
<dbReference type="SUPFAM" id="SSF46785">
    <property type="entry name" value="Winged helix' DNA-binding domain"/>
    <property type="match status" value="3"/>
</dbReference>
<dbReference type="Gene3D" id="3.30.460.40">
    <property type="match status" value="1"/>
</dbReference>
<evidence type="ECO:0000313" key="3">
    <source>
        <dbReference type="Proteomes" id="UP000315399"/>
    </source>
</evidence>
<dbReference type="Proteomes" id="UP000315399">
    <property type="component" value="Unassembled WGS sequence"/>
</dbReference>
<feature type="domain" description="HTH arsR-type" evidence="1">
    <location>
        <begin position="3"/>
        <end position="31"/>
    </location>
</feature>
<accession>A0A523B958</accession>